<sequence>MAELLLDGRYTCLNLSAFHLERLSEGLRLDDVQPSEQREHAAGICGSEAKLACPTC</sequence>
<proteinExistence type="predicted"/>
<accession>A0A7W8NEQ0</accession>
<evidence type="ECO:0000313" key="1">
    <source>
        <dbReference type="EMBL" id="MBB5363556.1"/>
    </source>
</evidence>
<evidence type="ECO:0000313" key="2">
    <source>
        <dbReference type="Proteomes" id="UP000552709"/>
    </source>
</evidence>
<dbReference type="Proteomes" id="UP000552709">
    <property type="component" value="Unassembled WGS sequence"/>
</dbReference>
<reference evidence="1 2" key="1">
    <citation type="submission" date="2020-08" db="EMBL/GenBank/DDBJ databases">
        <title>Genomic Encyclopedia of Type Strains, Phase IV (KMG-IV): sequencing the most valuable type-strain genomes for metagenomic binning, comparative biology and taxonomic classification.</title>
        <authorList>
            <person name="Goeker M."/>
        </authorList>
    </citation>
    <scope>NUCLEOTIDE SEQUENCE [LARGE SCALE GENOMIC DNA]</scope>
    <source>
        <strain evidence="1 2">DSM 27939</strain>
    </source>
</reference>
<name>A0A7W8NEQ0_9DEIO</name>
<protein>
    <submittedName>
        <fullName evidence="1">Uncharacterized protein</fullName>
    </submittedName>
</protein>
<organism evidence="1 2">
    <name type="scientific">Deinococcus humi</name>
    <dbReference type="NCBI Taxonomy" id="662880"/>
    <lineage>
        <taxon>Bacteria</taxon>
        <taxon>Thermotogati</taxon>
        <taxon>Deinococcota</taxon>
        <taxon>Deinococci</taxon>
        <taxon>Deinococcales</taxon>
        <taxon>Deinococcaceae</taxon>
        <taxon>Deinococcus</taxon>
    </lineage>
</organism>
<dbReference type="EMBL" id="JACHFL010000006">
    <property type="protein sequence ID" value="MBB5363556.1"/>
    <property type="molecule type" value="Genomic_DNA"/>
</dbReference>
<dbReference type="AlphaFoldDB" id="A0A7W8NEQ0"/>
<keyword evidence="2" id="KW-1185">Reference proteome</keyword>
<comment type="caution">
    <text evidence="1">The sequence shown here is derived from an EMBL/GenBank/DDBJ whole genome shotgun (WGS) entry which is preliminary data.</text>
</comment>
<gene>
    <name evidence="1" type="ORF">HNQ08_002662</name>
</gene>